<accession>A0ACB9MNK1</accession>
<evidence type="ECO:0000313" key="2">
    <source>
        <dbReference type="Proteomes" id="UP001057402"/>
    </source>
</evidence>
<organism evidence="1 2">
    <name type="scientific">Melastoma candidum</name>
    <dbReference type="NCBI Taxonomy" id="119954"/>
    <lineage>
        <taxon>Eukaryota</taxon>
        <taxon>Viridiplantae</taxon>
        <taxon>Streptophyta</taxon>
        <taxon>Embryophyta</taxon>
        <taxon>Tracheophyta</taxon>
        <taxon>Spermatophyta</taxon>
        <taxon>Magnoliopsida</taxon>
        <taxon>eudicotyledons</taxon>
        <taxon>Gunneridae</taxon>
        <taxon>Pentapetalae</taxon>
        <taxon>rosids</taxon>
        <taxon>malvids</taxon>
        <taxon>Myrtales</taxon>
        <taxon>Melastomataceae</taxon>
        <taxon>Melastomatoideae</taxon>
        <taxon>Melastomateae</taxon>
        <taxon>Melastoma</taxon>
    </lineage>
</organism>
<comment type="caution">
    <text evidence="1">The sequence shown here is derived from an EMBL/GenBank/DDBJ whole genome shotgun (WGS) entry which is preliminary data.</text>
</comment>
<sequence>MVSTLKALVDGASMVLVSPIAYFSENLNGAKLNYSTYKKEFLVIVRVSKTWSHYLQPREFVLQTDHEALKYINDQHKLSRRNAKWEKFLQAFTFVLKHKPGAKNVVANSLSRKMTLLSAMETKLIGFEYLKDPYKDNENFGGFFAQWILVSRF</sequence>
<dbReference type="Proteomes" id="UP001057402">
    <property type="component" value="Chromosome 9"/>
</dbReference>
<evidence type="ECO:0000313" key="1">
    <source>
        <dbReference type="EMBL" id="KAI4325747.1"/>
    </source>
</evidence>
<name>A0ACB9MNK1_9MYRT</name>
<dbReference type="EMBL" id="CM042888">
    <property type="protein sequence ID" value="KAI4325747.1"/>
    <property type="molecule type" value="Genomic_DNA"/>
</dbReference>
<protein>
    <submittedName>
        <fullName evidence="1">Uncharacterized protein</fullName>
    </submittedName>
</protein>
<proteinExistence type="predicted"/>
<keyword evidence="2" id="KW-1185">Reference proteome</keyword>
<gene>
    <name evidence="1" type="ORF">MLD38_031120</name>
</gene>
<reference evidence="2" key="1">
    <citation type="journal article" date="2023" name="Front. Plant Sci.">
        <title>Chromosomal-level genome assembly of Melastoma candidum provides insights into trichome evolution.</title>
        <authorList>
            <person name="Zhong Y."/>
            <person name="Wu W."/>
            <person name="Sun C."/>
            <person name="Zou P."/>
            <person name="Liu Y."/>
            <person name="Dai S."/>
            <person name="Zhou R."/>
        </authorList>
    </citation>
    <scope>NUCLEOTIDE SEQUENCE [LARGE SCALE GENOMIC DNA]</scope>
</reference>